<keyword evidence="1" id="KW-0732">Signal</keyword>
<keyword evidence="2" id="KW-0378">Hydrolase</keyword>
<dbReference type="AlphaFoldDB" id="A6DQN5"/>
<organism evidence="2 3">
    <name type="scientific">Lentisphaera araneosa HTCC2155</name>
    <dbReference type="NCBI Taxonomy" id="313628"/>
    <lineage>
        <taxon>Bacteria</taxon>
        <taxon>Pseudomonadati</taxon>
        <taxon>Lentisphaerota</taxon>
        <taxon>Lentisphaeria</taxon>
        <taxon>Lentisphaerales</taxon>
        <taxon>Lentisphaeraceae</taxon>
        <taxon>Lentisphaera</taxon>
    </lineage>
</organism>
<evidence type="ECO:0000313" key="3">
    <source>
        <dbReference type="Proteomes" id="UP000004947"/>
    </source>
</evidence>
<dbReference type="RefSeq" id="WP_007280162.1">
    <property type="nucleotide sequence ID" value="NZ_ABCK01000020.1"/>
</dbReference>
<accession>A6DQN5</accession>
<dbReference type="Proteomes" id="UP000004947">
    <property type="component" value="Unassembled WGS sequence"/>
</dbReference>
<keyword evidence="3" id="KW-1185">Reference proteome</keyword>
<dbReference type="PROSITE" id="PS51257">
    <property type="entry name" value="PROKAR_LIPOPROTEIN"/>
    <property type="match status" value="1"/>
</dbReference>
<comment type="caution">
    <text evidence="2">The sequence shown here is derived from an EMBL/GenBank/DDBJ whole genome shotgun (WGS) entry which is preliminary data.</text>
</comment>
<dbReference type="eggNOG" id="ENOG5033F5S">
    <property type="taxonomic scope" value="Bacteria"/>
</dbReference>
<name>A6DQN5_9BACT</name>
<evidence type="ECO:0000313" key="2">
    <source>
        <dbReference type="EMBL" id="EDM26116.1"/>
    </source>
</evidence>
<protein>
    <submittedName>
        <fullName evidence="2">Pyrimidine (Deoxy)nucleoside triphosphate pyrophosphohydrolase</fullName>
    </submittedName>
</protein>
<gene>
    <name evidence="2" type="ORF">LNTAR_04681</name>
</gene>
<dbReference type="GO" id="GO:0016787">
    <property type="term" value="F:hydrolase activity"/>
    <property type="evidence" value="ECO:0007669"/>
    <property type="project" value="UniProtKB-KW"/>
</dbReference>
<proteinExistence type="predicted"/>
<reference evidence="2 3" key="1">
    <citation type="journal article" date="2010" name="J. Bacteriol.">
        <title>Genome sequence of Lentisphaera araneosa HTCC2155T, the type species of the order Lentisphaerales in the phylum Lentisphaerae.</title>
        <authorList>
            <person name="Thrash J.C."/>
            <person name="Cho J.C."/>
            <person name="Vergin K.L."/>
            <person name="Morris R.M."/>
            <person name="Giovannoni S.J."/>
        </authorList>
    </citation>
    <scope>NUCLEOTIDE SEQUENCE [LARGE SCALE GENOMIC DNA]</scope>
    <source>
        <strain evidence="2 3">HTCC2155</strain>
    </source>
</reference>
<feature type="chain" id="PRO_5002692465" evidence="1">
    <location>
        <begin position="21"/>
        <end position="121"/>
    </location>
</feature>
<dbReference type="EMBL" id="ABCK01000020">
    <property type="protein sequence ID" value="EDM26116.1"/>
    <property type="molecule type" value="Genomic_DNA"/>
</dbReference>
<sequence>MKKFIAVLIVALFMSACASKATWDNMSEETIAAWKAEGVDAALANQYTEHSITPEKYGEWKALNITDAETIIAWNGSKFSADAAKNWMSGGFTLDEAVDNRAKGLSPVKKTQVEESKEETK</sequence>
<dbReference type="OrthoDB" id="6386044at2"/>
<evidence type="ECO:0000256" key="1">
    <source>
        <dbReference type="SAM" id="SignalP"/>
    </source>
</evidence>
<feature type="signal peptide" evidence="1">
    <location>
        <begin position="1"/>
        <end position="20"/>
    </location>
</feature>